<gene>
    <name evidence="3" type="ORF">CN97_06850</name>
</gene>
<name>A0A086YCX1_9RHOB</name>
<dbReference type="RefSeq" id="WP_035706502.1">
    <property type="nucleotide sequence ID" value="NZ_CAMIFG010000009.1"/>
</dbReference>
<comment type="caution">
    <text evidence="3">The sequence shown here is derived from an EMBL/GenBank/DDBJ whole genome shotgun (WGS) entry which is preliminary data.</text>
</comment>
<dbReference type="Pfam" id="PF00011">
    <property type="entry name" value="HSP20"/>
    <property type="match status" value="1"/>
</dbReference>
<dbReference type="SUPFAM" id="SSF49764">
    <property type="entry name" value="HSP20-like chaperones"/>
    <property type="match status" value="1"/>
</dbReference>
<protein>
    <submittedName>
        <fullName evidence="3">Heat-shock protein</fullName>
    </submittedName>
</protein>
<dbReference type="InterPro" id="IPR002068">
    <property type="entry name" value="A-crystallin/Hsp20_dom"/>
</dbReference>
<reference evidence="3 4" key="1">
    <citation type="submission" date="2014-03" db="EMBL/GenBank/DDBJ databases">
        <title>Genome of Haematobacter massiliensis CCUG 47968.</title>
        <authorList>
            <person name="Wang D."/>
            <person name="Wang G."/>
        </authorList>
    </citation>
    <scope>NUCLEOTIDE SEQUENCE [LARGE SCALE GENOMIC DNA]</scope>
    <source>
        <strain evidence="3 4">CCUG 47968</strain>
    </source>
</reference>
<sequence length="160" mass="17686">MRTFDLAPLYRATVGFDRIADLMDRVLAADVQPGYPPYNIEKTAENGYRISIAVAGFSPEEMSVEMRDNALIVSARKVKEDGERSFLHRGIATRAFERRFALADHVRVSGATHADGMLHIDLVREVPEMLKPRKIEITSTLSEPSAIEAKEAEGEGQAAA</sequence>
<dbReference type="Gene3D" id="2.60.40.790">
    <property type="match status" value="1"/>
</dbReference>
<keyword evidence="4" id="KW-1185">Reference proteome</keyword>
<dbReference type="PANTHER" id="PTHR47062:SF1">
    <property type="entry name" value="SMALL HEAT SHOCK PROTEIN IBPA"/>
    <property type="match status" value="1"/>
</dbReference>
<dbReference type="eggNOG" id="COG0071">
    <property type="taxonomic scope" value="Bacteria"/>
</dbReference>
<evidence type="ECO:0000256" key="1">
    <source>
        <dbReference type="PROSITE-ProRule" id="PRU00285"/>
    </source>
</evidence>
<dbReference type="PANTHER" id="PTHR47062">
    <property type="match status" value="1"/>
</dbReference>
<evidence type="ECO:0000313" key="3">
    <source>
        <dbReference type="EMBL" id="KFI32121.1"/>
    </source>
</evidence>
<dbReference type="STRING" id="195105.CN97_06850"/>
<dbReference type="InterPro" id="IPR008978">
    <property type="entry name" value="HSP20-like_chaperone"/>
</dbReference>
<dbReference type="InterPro" id="IPR037913">
    <property type="entry name" value="ACD_IbpA/B"/>
</dbReference>
<dbReference type="Proteomes" id="UP000028826">
    <property type="component" value="Unassembled WGS sequence"/>
</dbReference>
<dbReference type="EMBL" id="JGYG01000001">
    <property type="protein sequence ID" value="KFI32121.1"/>
    <property type="molecule type" value="Genomic_DNA"/>
</dbReference>
<evidence type="ECO:0000256" key="2">
    <source>
        <dbReference type="RuleBase" id="RU003616"/>
    </source>
</evidence>
<dbReference type="CDD" id="cd06470">
    <property type="entry name" value="ACD_IbpA-B_like"/>
    <property type="match status" value="1"/>
</dbReference>
<organism evidence="3 4">
    <name type="scientific">Haematobacter massiliensis</name>
    <dbReference type="NCBI Taxonomy" id="195105"/>
    <lineage>
        <taxon>Bacteria</taxon>
        <taxon>Pseudomonadati</taxon>
        <taxon>Pseudomonadota</taxon>
        <taxon>Alphaproteobacteria</taxon>
        <taxon>Rhodobacterales</taxon>
        <taxon>Paracoccaceae</taxon>
        <taxon>Haematobacter</taxon>
    </lineage>
</organism>
<dbReference type="PROSITE" id="PS01031">
    <property type="entry name" value="SHSP"/>
    <property type="match status" value="1"/>
</dbReference>
<accession>A0A086YCX1</accession>
<evidence type="ECO:0000313" key="4">
    <source>
        <dbReference type="Proteomes" id="UP000028826"/>
    </source>
</evidence>
<comment type="similarity">
    <text evidence="1 2">Belongs to the small heat shock protein (HSP20) family.</text>
</comment>
<dbReference type="OrthoDB" id="9810618at2"/>
<proteinExistence type="inferred from homology"/>
<dbReference type="AlphaFoldDB" id="A0A086YCX1"/>